<evidence type="ECO:0000313" key="2">
    <source>
        <dbReference type="Proteomes" id="UP000036367"/>
    </source>
</evidence>
<evidence type="ECO:0000313" key="1">
    <source>
        <dbReference type="EMBL" id="KLU05195.1"/>
    </source>
</evidence>
<dbReference type="Proteomes" id="UP000036367">
    <property type="component" value="Unassembled WGS sequence"/>
</dbReference>
<organism evidence="1 2">
    <name type="scientific">Rhodopirellula islandica</name>
    <dbReference type="NCBI Taxonomy" id="595434"/>
    <lineage>
        <taxon>Bacteria</taxon>
        <taxon>Pseudomonadati</taxon>
        <taxon>Planctomycetota</taxon>
        <taxon>Planctomycetia</taxon>
        <taxon>Pirellulales</taxon>
        <taxon>Pirellulaceae</taxon>
        <taxon>Rhodopirellula</taxon>
    </lineage>
</organism>
<dbReference type="PATRIC" id="fig|595434.4.peg.2641"/>
<accession>A0A0J1BF78</accession>
<proteinExistence type="predicted"/>
<sequence>MGNHAVNRSGEIDVFEVYNLSSPLGYGCRSAIEEFRLWIG</sequence>
<keyword evidence="2" id="KW-1185">Reference proteome</keyword>
<dbReference type="AlphaFoldDB" id="A0A0J1BF78"/>
<gene>
    <name evidence="1" type="ORF">RISK_002771</name>
</gene>
<protein>
    <submittedName>
        <fullName evidence="1">Uncharacterized protein</fullName>
    </submittedName>
</protein>
<comment type="caution">
    <text evidence="1">The sequence shown here is derived from an EMBL/GenBank/DDBJ whole genome shotgun (WGS) entry which is preliminary data.</text>
</comment>
<dbReference type="EMBL" id="LECT01000022">
    <property type="protein sequence ID" value="KLU05195.1"/>
    <property type="molecule type" value="Genomic_DNA"/>
</dbReference>
<reference evidence="1" key="1">
    <citation type="submission" date="2015-05" db="EMBL/GenBank/DDBJ databases">
        <title>Permanent draft genome of Rhodopirellula islandicus K833.</title>
        <authorList>
            <person name="Kizina J."/>
            <person name="Richter M."/>
            <person name="Glockner F.O."/>
            <person name="Harder J."/>
        </authorList>
    </citation>
    <scope>NUCLEOTIDE SEQUENCE [LARGE SCALE GENOMIC DNA]</scope>
    <source>
        <strain evidence="1">K833</strain>
    </source>
</reference>
<name>A0A0J1BF78_RHOIS</name>